<feature type="domain" description="Methyltransferase" evidence="4">
    <location>
        <begin position="144"/>
        <end position="222"/>
    </location>
</feature>
<keyword evidence="3" id="KW-0949">S-adenosyl-L-methionine</keyword>
<keyword evidence="1" id="KW-0489">Methyltransferase</keyword>
<dbReference type="GO" id="GO:0032259">
    <property type="term" value="P:methylation"/>
    <property type="evidence" value="ECO:0007669"/>
    <property type="project" value="UniProtKB-KW"/>
</dbReference>
<dbReference type="GO" id="GO:0005739">
    <property type="term" value="C:mitochondrion"/>
    <property type="evidence" value="ECO:0007669"/>
    <property type="project" value="TreeGrafter"/>
</dbReference>
<dbReference type="GeneID" id="91090200"/>
<protein>
    <submittedName>
        <fullName evidence="6">Uncharacterized protein</fullName>
    </submittedName>
</protein>
<organism evidence="6 7">
    <name type="scientific">Cryptococcus depauperatus CBS 7841</name>
    <dbReference type="NCBI Taxonomy" id="1295531"/>
    <lineage>
        <taxon>Eukaryota</taxon>
        <taxon>Fungi</taxon>
        <taxon>Dikarya</taxon>
        <taxon>Basidiomycota</taxon>
        <taxon>Agaricomycotina</taxon>
        <taxon>Tremellomycetes</taxon>
        <taxon>Tremellales</taxon>
        <taxon>Cryptococcaceae</taxon>
        <taxon>Cryptococcus</taxon>
    </lineage>
</organism>
<dbReference type="Proteomes" id="UP000094043">
    <property type="component" value="Chromosome 8"/>
</dbReference>
<dbReference type="Pfam" id="PF13847">
    <property type="entry name" value="Methyltransf_31"/>
    <property type="match status" value="1"/>
</dbReference>
<dbReference type="NCBIfam" id="TIGR00536">
    <property type="entry name" value="hemK_fam"/>
    <property type="match status" value="1"/>
</dbReference>
<dbReference type="AlphaFoldDB" id="A0A1E3IV25"/>
<reference evidence="6" key="1">
    <citation type="submission" date="2016-06" db="EMBL/GenBank/DDBJ databases">
        <authorList>
            <person name="Cuomo C."/>
            <person name="Litvintseva A."/>
            <person name="Heitman J."/>
            <person name="Chen Y."/>
            <person name="Sun S."/>
            <person name="Springer D."/>
            <person name="Dromer F."/>
            <person name="Young S."/>
            <person name="Zeng Q."/>
            <person name="Chapman S."/>
            <person name="Gujja S."/>
            <person name="Saif S."/>
            <person name="Birren B."/>
        </authorList>
    </citation>
    <scope>NUCLEOTIDE SEQUENCE</scope>
    <source>
        <strain evidence="6">CBS 7841</strain>
    </source>
</reference>
<dbReference type="InterPro" id="IPR002052">
    <property type="entry name" value="DNA_methylase_N6_adenine_CS"/>
</dbReference>
<feature type="domain" description="Release factor glutamine methyltransferase N-terminal" evidence="5">
    <location>
        <begin position="43"/>
        <end position="94"/>
    </location>
</feature>
<dbReference type="EMBL" id="CP143791">
    <property type="protein sequence ID" value="WVN90749.1"/>
    <property type="molecule type" value="Genomic_DNA"/>
</dbReference>
<evidence type="ECO:0000256" key="2">
    <source>
        <dbReference type="ARBA" id="ARBA00022679"/>
    </source>
</evidence>
<dbReference type="InterPro" id="IPR050320">
    <property type="entry name" value="N5-glutamine_MTase"/>
</dbReference>
<evidence type="ECO:0000313" key="6">
    <source>
        <dbReference type="EMBL" id="WVN90749.1"/>
    </source>
</evidence>
<dbReference type="PANTHER" id="PTHR18895">
    <property type="entry name" value="HEMK METHYLTRANSFERASE"/>
    <property type="match status" value="1"/>
</dbReference>
<accession>A0A1E3IV25</accession>
<evidence type="ECO:0000259" key="5">
    <source>
        <dbReference type="Pfam" id="PF17827"/>
    </source>
</evidence>
<dbReference type="OrthoDB" id="269872at2759"/>
<dbReference type="CDD" id="cd02440">
    <property type="entry name" value="AdoMet_MTases"/>
    <property type="match status" value="1"/>
</dbReference>
<dbReference type="SUPFAM" id="SSF53335">
    <property type="entry name" value="S-adenosyl-L-methionine-dependent methyltransferases"/>
    <property type="match status" value="1"/>
</dbReference>
<dbReference type="InterPro" id="IPR040758">
    <property type="entry name" value="PrmC_N"/>
</dbReference>
<dbReference type="VEuPathDB" id="FungiDB:L203_00699"/>
<dbReference type="InterPro" id="IPR029063">
    <property type="entry name" value="SAM-dependent_MTases_sf"/>
</dbReference>
<evidence type="ECO:0000259" key="4">
    <source>
        <dbReference type="Pfam" id="PF13847"/>
    </source>
</evidence>
<dbReference type="Gene3D" id="1.10.8.10">
    <property type="entry name" value="DNA helicase RuvA subunit, C-terminal domain"/>
    <property type="match status" value="1"/>
</dbReference>
<dbReference type="Pfam" id="PF17827">
    <property type="entry name" value="PrmC_N"/>
    <property type="match status" value="1"/>
</dbReference>
<sequence>MSYSRNLRAIASHFSQWRPYSTTSSTRNHLQTMLLNSELTPDEASNELRWIISEVRAESQKLLSKGKLPPIEDERVGDLVKRRSEGEPLQYILGSTDFGSLSIMCRKPVLIPRPETAYIFTLLSSTILSSISPLTSSSRPTSPLPILDLCTGTGCISLLLAHLNPLSTIVGVDNSPAAVGLGGANVKQLDLTERVKIRYGNIFGPVDNLLEGEKKVGLVVSNPPYIPLSQWEQLPKSVRDFESPLALLGDGRQEGDGLTFYERIADILTHLLMEESQLREKGWEGIPRVAVEVGLGQAKKVENIFQACEKVKRTEIWNDQFGVERMVVGWS</sequence>
<proteinExistence type="predicted"/>
<reference evidence="6" key="2">
    <citation type="journal article" date="2022" name="Elife">
        <title>Obligate sexual reproduction of a homothallic fungus closely related to the Cryptococcus pathogenic species complex.</title>
        <authorList>
            <person name="Passer A.R."/>
            <person name="Clancey S.A."/>
            <person name="Shea T."/>
            <person name="David-Palma M."/>
            <person name="Averette A.F."/>
            <person name="Boekhout T."/>
            <person name="Porcel B.M."/>
            <person name="Nowrousian M."/>
            <person name="Cuomo C.A."/>
            <person name="Sun S."/>
            <person name="Heitman J."/>
            <person name="Coelho M.A."/>
        </authorList>
    </citation>
    <scope>NUCLEOTIDE SEQUENCE</scope>
    <source>
        <strain evidence="6">CBS 7841</strain>
    </source>
</reference>
<evidence type="ECO:0000313" key="7">
    <source>
        <dbReference type="Proteomes" id="UP000094043"/>
    </source>
</evidence>
<dbReference type="GO" id="GO:0003676">
    <property type="term" value="F:nucleic acid binding"/>
    <property type="evidence" value="ECO:0007669"/>
    <property type="project" value="InterPro"/>
</dbReference>
<evidence type="ECO:0000256" key="3">
    <source>
        <dbReference type="ARBA" id="ARBA00022691"/>
    </source>
</evidence>
<dbReference type="InterPro" id="IPR004556">
    <property type="entry name" value="HemK-like"/>
</dbReference>
<dbReference type="Gene3D" id="3.40.50.150">
    <property type="entry name" value="Vaccinia Virus protein VP39"/>
    <property type="match status" value="1"/>
</dbReference>
<dbReference type="PANTHER" id="PTHR18895:SF74">
    <property type="entry name" value="MTRF1L RELEASE FACTOR GLUTAMINE METHYLTRANSFERASE"/>
    <property type="match status" value="1"/>
</dbReference>
<dbReference type="GO" id="GO:0102559">
    <property type="term" value="F:peptide chain release factor N(5)-glutamine methyltransferase activity"/>
    <property type="evidence" value="ECO:0007669"/>
    <property type="project" value="UniProtKB-EC"/>
</dbReference>
<dbReference type="InterPro" id="IPR025714">
    <property type="entry name" value="Methyltranfer_dom"/>
</dbReference>
<reference evidence="6" key="3">
    <citation type="submission" date="2024-01" db="EMBL/GenBank/DDBJ databases">
        <authorList>
            <person name="Coelho M.A."/>
            <person name="David-Palma M."/>
            <person name="Shea T."/>
            <person name="Sun S."/>
            <person name="Cuomo C.A."/>
            <person name="Heitman J."/>
        </authorList>
    </citation>
    <scope>NUCLEOTIDE SEQUENCE</scope>
    <source>
        <strain evidence="6">CBS 7841</strain>
    </source>
</reference>
<gene>
    <name evidence="6" type="ORF">L203_105992</name>
</gene>
<dbReference type="RefSeq" id="XP_066071449.1">
    <property type="nucleotide sequence ID" value="XM_066215352.1"/>
</dbReference>
<evidence type="ECO:0000256" key="1">
    <source>
        <dbReference type="ARBA" id="ARBA00022603"/>
    </source>
</evidence>
<dbReference type="PROSITE" id="PS00092">
    <property type="entry name" value="N6_MTASE"/>
    <property type="match status" value="1"/>
</dbReference>
<dbReference type="KEGG" id="cdep:91090200"/>
<name>A0A1E3IV25_9TREE</name>
<keyword evidence="7" id="KW-1185">Reference proteome</keyword>
<keyword evidence="2" id="KW-0808">Transferase</keyword>